<dbReference type="Gene3D" id="3.80.10.10">
    <property type="entry name" value="Ribonuclease Inhibitor"/>
    <property type="match status" value="1"/>
</dbReference>
<evidence type="ECO:0000313" key="4">
    <source>
        <dbReference type="Proteomes" id="UP000053240"/>
    </source>
</evidence>
<sequence length="136" mass="14947">MSVGGSGVKHLTCNLQVLGSNPAIEKAGRGRVANGASSPLASPRRRGRPRADDVDHFTAFCTRAQQANYNVAVQIFQYLGMRDLAHSARVCKLWQQLASTPALWRHVRMKNSHYGTLEAVVDASNISCMNWPRSVK</sequence>
<dbReference type="SUPFAM" id="SSF81383">
    <property type="entry name" value="F-box domain"/>
    <property type="match status" value="1"/>
</dbReference>
<dbReference type="STRING" id="76193.A0A0N1IFA3"/>
<proteinExistence type="predicted"/>
<dbReference type="Pfam" id="PF12937">
    <property type="entry name" value="F-box-like"/>
    <property type="match status" value="1"/>
</dbReference>
<keyword evidence="4" id="KW-1185">Reference proteome</keyword>
<protein>
    <recommendedName>
        <fullName evidence="2">F-box domain-containing protein</fullName>
    </recommendedName>
</protein>
<dbReference type="EMBL" id="KQ461113">
    <property type="protein sequence ID" value="KPJ08913.1"/>
    <property type="molecule type" value="Genomic_DNA"/>
</dbReference>
<evidence type="ECO:0000256" key="1">
    <source>
        <dbReference type="SAM" id="MobiDB-lite"/>
    </source>
</evidence>
<feature type="region of interest" description="Disordered" evidence="1">
    <location>
        <begin position="28"/>
        <end position="51"/>
    </location>
</feature>
<dbReference type="InterPro" id="IPR001810">
    <property type="entry name" value="F-box_dom"/>
</dbReference>
<dbReference type="InterPro" id="IPR032675">
    <property type="entry name" value="LRR_dom_sf"/>
</dbReference>
<feature type="domain" description="F-box" evidence="2">
    <location>
        <begin position="71"/>
        <end position="108"/>
    </location>
</feature>
<dbReference type="AlphaFoldDB" id="A0A0N1IFA3"/>
<dbReference type="InParanoid" id="A0A0N1IFA3"/>
<organism evidence="3 4">
    <name type="scientific">Papilio machaon</name>
    <name type="common">Old World swallowtail butterfly</name>
    <dbReference type="NCBI Taxonomy" id="76193"/>
    <lineage>
        <taxon>Eukaryota</taxon>
        <taxon>Metazoa</taxon>
        <taxon>Ecdysozoa</taxon>
        <taxon>Arthropoda</taxon>
        <taxon>Hexapoda</taxon>
        <taxon>Insecta</taxon>
        <taxon>Pterygota</taxon>
        <taxon>Neoptera</taxon>
        <taxon>Endopterygota</taxon>
        <taxon>Lepidoptera</taxon>
        <taxon>Glossata</taxon>
        <taxon>Ditrysia</taxon>
        <taxon>Papilionoidea</taxon>
        <taxon>Papilionidae</taxon>
        <taxon>Papilioninae</taxon>
        <taxon>Papilio</taxon>
    </lineage>
</organism>
<reference evidence="3 4" key="1">
    <citation type="journal article" date="2015" name="Nat. Commun.">
        <title>Outbred genome sequencing and CRISPR/Cas9 gene editing in butterflies.</title>
        <authorList>
            <person name="Li X."/>
            <person name="Fan D."/>
            <person name="Zhang W."/>
            <person name="Liu G."/>
            <person name="Zhang L."/>
            <person name="Zhao L."/>
            <person name="Fang X."/>
            <person name="Chen L."/>
            <person name="Dong Y."/>
            <person name="Chen Y."/>
            <person name="Ding Y."/>
            <person name="Zhao R."/>
            <person name="Feng M."/>
            <person name="Zhu Y."/>
            <person name="Feng Y."/>
            <person name="Jiang X."/>
            <person name="Zhu D."/>
            <person name="Xiang H."/>
            <person name="Feng X."/>
            <person name="Li S."/>
            <person name="Wang J."/>
            <person name="Zhang G."/>
            <person name="Kronforst M.R."/>
            <person name="Wang W."/>
        </authorList>
    </citation>
    <scope>NUCLEOTIDE SEQUENCE [LARGE SCALE GENOMIC DNA]</scope>
    <source>
        <strain evidence="3">Ya'a_city_454_Pm</strain>
        <tissue evidence="3">Whole body</tissue>
    </source>
</reference>
<evidence type="ECO:0000259" key="2">
    <source>
        <dbReference type="Pfam" id="PF12937"/>
    </source>
</evidence>
<dbReference type="InterPro" id="IPR036047">
    <property type="entry name" value="F-box-like_dom_sf"/>
</dbReference>
<dbReference type="Proteomes" id="UP000053240">
    <property type="component" value="Unassembled WGS sequence"/>
</dbReference>
<evidence type="ECO:0000313" key="3">
    <source>
        <dbReference type="EMBL" id="KPJ08913.1"/>
    </source>
</evidence>
<gene>
    <name evidence="3" type="ORF">RR48_01677</name>
</gene>
<accession>A0A0N1IFA3</accession>
<name>A0A0N1IFA3_PAPMA</name>